<dbReference type="Pfam" id="PF13091">
    <property type="entry name" value="PLDc_2"/>
    <property type="match status" value="1"/>
</dbReference>
<dbReference type="EMBL" id="CP087714">
    <property type="protein sequence ID" value="XAT64726.1"/>
    <property type="molecule type" value="Genomic_DNA"/>
</dbReference>
<gene>
    <name evidence="3" type="ORF">LPQ35_04990</name>
</gene>
<keyword evidence="4" id="KW-1185">Reference proteome</keyword>
<evidence type="ECO:0000313" key="3">
    <source>
        <dbReference type="EMBL" id="XAT64726.1"/>
    </source>
</evidence>
<protein>
    <submittedName>
        <fullName evidence="3">Phospholipase D-like domain-containing protein</fullName>
    </submittedName>
</protein>
<evidence type="ECO:0000256" key="1">
    <source>
        <dbReference type="SAM" id="Phobius"/>
    </source>
</evidence>
<feature type="transmembrane region" description="Helical" evidence="1">
    <location>
        <begin position="90"/>
        <end position="110"/>
    </location>
</feature>
<dbReference type="Proteomes" id="UP001492541">
    <property type="component" value="Chromosome"/>
</dbReference>
<sequence length="114" mass="13240">MLNDYNRNREVEEFLNSIPNVSAKIVRSPEFDELHGKYLITEGKVLITSANFNKYGLKLNREIAVVIESDEVSRFMKDVFEGDWERRAEINPILSLSLLGLTLLIAFYFVRRSI</sequence>
<keyword evidence="1" id="KW-0812">Transmembrane</keyword>
<dbReference type="RefSeq" id="WP_193807595.1">
    <property type="nucleotide sequence ID" value="NZ_CP087714.1"/>
</dbReference>
<feature type="domain" description="Phospholipase D-like" evidence="2">
    <location>
        <begin position="24"/>
        <end position="84"/>
    </location>
</feature>
<accession>A0ABZ3H5B1</accession>
<proteinExistence type="predicted"/>
<dbReference type="Gene3D" id="3.30.870.10">
    <property type="entry name" value="Endonuclease Chain A"/>
    <property type="match status" value="1"/>
</dbReference>
<evidence type="ECO:0000259" key="2">
    <source>
        <dbReference type="Pfam" id="PF13091"/>
    </source>
</evidence>
<organism evidence="3 4">
    <name type="scientific">Geoglobus acetivorans</name>
    <dbReference type="NCBI Taxonomy" id="565033"/>
    <lineage>
        <taxon>Archaea</taxon>
        <taxon>Methanobacteriati</taxon>
        <taxon>Methanobacteriota</taxon>
        <taxon>Archaeoglobi</taxon>
        <taxon>Archaeoglobales</taxon>
        <taxon>Archaeoglobaceae</taxon>
        <taxon>Geoglobus</taxon>
    </lineage>
</organism>
<keyword evidence="1" id="KW-0472">Membrane</keyword>
<dbReference type="InterPro" id="IPR025202">
    <property type="entry name" value="PLD-like_dom"/>
</dbReference>
<keyword evidence="1" id="KW-1133">Transmembrane helix</keyword>
<dbReference type="SUPFAM" id="SSF56024">
    <property type="entry name" value="Phospholipase D/nuclease"/>
    <property type="match status" value="1"/>
</dbReference>
<evidence type="ECO:0000313" key="4">
    <source>
        <dbReference type="Proteomes" id="UP001492541"/>
    </source>
</evidence>
<dbReference type="GeneID" id="90449018"/>
<reference evidence="3 4" key="1">
    <citation type="submission" date="2021-11" db="EMBL/GenBank/DDBJ databases">
        <title>Whole genome of Geoglobus acetivorans.</title>
        <authorList>
            <person name="Liu D."/>
        </authorList>
    </citation>
    <scope>NUCLEOTIDE SEQUENCE [LARGE SCALE GENOMIC DNA]</scope>
    <source>
        <strain evidence="3 4">SBH6</strain>
    </source>
</reference>
<name>A0ABZ3H5B1_GEOAI</name>